<evidence type="ECO:0000313" key="1">
    <source>
        <dbReference type="EMBL" id="GGF88045.1"/>
    </source>
</evidence>
<reference evidence="1" key="2">
    <citation type="submission" date="2020-09" db="EMBL/GenBank/DDBJ databases">
        <authorList>
            <person name="Sun Q."/>
            <person name="Zhou Y."/>
        </authorList>
    </citation>
    <scope>NUCLEOTIDE SEQUENCE</scope>
    <source>
        <strain evidence="1">CGMCC 1.12987</strain>
    </source>
</reference>
<dbReference type="AlphaFoldDB" id="A0A917FKI3"/>
<proteinExistence type="predicted"/>
<dbReference type="Proteomes" id="UP000644756">
    <property type="component" value="Unassembled WGS sequence"/>
</dbReference>
<protein>
    <submittedName>
        <fullName evidence="1">Uncharacterized protein</fullName>
    </submittedName>
</protein>
<accession>A0A917FKI3</accession>
<comment type="caution">
    <text evidence="1">The sequence shown here is derived from an EMBL/GenBank/DDBJ whole genome shotgun (WGS) entry which is preliminary data.</text>
</comment>
<sequence>MNAINRNTNASITQTHASLAIGAHLAHIKRSGLADEIGGFYEWTASIGYSRQQADRLVRLAELVTR</sequence>
<name>A0A917FKI3_9BACL</name>
<dbReference type="EMBL" id="BMGR01000001">
    <property type="protein sequence ID" value="GGF88045.1"/>
    <property type="molecule type" value="Genomic_DNA"/>
</dbReference>
<dbReference type="RefSeq" id="WP_188528091.1">
    <property type="nucleotide sequence ID" value="NZ_BMGR01000001.1"/>
</dbReference>
<gene>
    <name evidence="1" type="ORF">GCM10010916_01680</name>
</gene>
<keyword evidence="2" id="KW-1185">Reference proteome</keyword>
<evidence type="ECO:0000313" key="2">
    <source>
        <dbReference type="Proteomes" id="UP000644756"/>
    </source>
</evidence>
<organism evidence="1 2">
    <name type="scientific">Paenibacillus abyssi</name>
    <dbReference type="NCBI Taxonomy" id="1340531"/>
    <lineage>
        <taxon>Bacteria</taxon>
        <taxon>Bacillati</taxon>
        <taxon>Bacillota</taxon>
        <taxon>Bacilli</taxon>
        <taxon>Bacillales</taxon>
        <taxon>Paenibacillaceae</taxon>
        <taxon>Paenibacillus</taxon>
    </lineage>
</organism>
<reference evidence="1" key="1">
    <citation type="journal article" date="2014" name="Int. J. Syst. Evol. Microbiol.">
        <title>Complete genome sequence of Corynebacterium casei LMG S-19264T (=DSM 44701T), isolated from a smear-ripened cheese.</title>
        <authorList>
            <consortium name="US DOE Joint Genome Institute (JGI-PGF)"/>
            <person name="Walter F."/>
            <person name="Albersmeier A."/>
            <person name="Kalinowski J."/>
            <person name="Ruckert C."/>
        </authorList>
    </citation>
    <scope>NUCLEOTIDE SEQUENCE</scope>
    <source>
        <strain evidence="1">CGMCC 1.12987</strain>
    </source>
</reference>